<evidence type="ECO:0000256" key="1">
    <source>
        <dbReference type="SAM" id="Phobius"/>
    </source>
</evidence>
<organism evidence="2 3">
    <name type="scientific">Bursaphelenchus xylophilus</name>
    <name type="common">Pinewood nematode worm</name>
    <name type="synonym">Aphelenchoides xylophilus</name>
    <dbReference type="NCBI Taxonomy" id="6326"/>
    <lineage>
        <taxon>Eukaryota</taxon>
        <taxon>Metazoa</taxon>
        <taxon>Ecdysozoa</taxon>
        <taxon>Nematoda</taxon>
        <taxon>Chromadorea</taxon>
        <taxon>Rhabditida</taxon>
        <taxon>Tylenchina</taxon>
        <taxon>Tylenchomorpha</taxon>
        <taxon>Aphelenchoidea</taxon>
        <taxon>Aphelenchoididae</taxon>
        <taxon>Bursaphelenchus</taxon>
    </lineage>
</organism>
<proteinExistence type="predicted"/>
<dbReference type="Proteomes" id="UP000582659">
    <property type="component" value="Unassembled WGS sequence"/>
</dbReference>
<feature type="transmembrane region" description="Helical" evidence="1">
    <location>
        <begin position="29"/>
        <end position="48"/>
    </location>
</feature>
<comment type="caution">
    <text evidence="2">The sequence shown here is derived from an EMBL/GenBank/DDBJ whole genome shotgun (WGS) entry which is preliminary data.</text>
</comment>
<dbReference type="Proteomes" id="UP000659654">
    <property type="component" value="Unassembled WGS sequence"/>
</dbReference>
<accession>A0A7I8X0S5</accession>
<keyword evidence="1" id="KW-0472">Membrane</keyword>
<keyword evidence="1" id="KW-0812">Transmembrane</keyword>
<dbReference type="AlphaFoldDB" id="A0A7I8X0S5"/>
<reference evidence="2" key="1">
    <citation type="submission" date="2020-09" db="EMBL/GenBank/DDBJ databases">
        <authorList>
            <person name="Kikuchi T."/>
        </authorList>
    </citation>
    <scope>NUCLEOTIDE SEQUENCE</scope>
    <source>
        <strain evidence="2">Ka4C1</strain>
    </source>
</reference>
<gene>
    <name evidence="2" type="ORF">BXYJ_LOCUS14343</name>
</gene>
<keyword evidence="1" id="KW-1133">Transmembrane helix</keyword>
<dbReference type="OrthoDB" id="5811114at2759"/>
<protein>
    <submittedName>
        <fullName evidence="2">(pine wood nematode) hypothetical protein</fullName>
    </submittedName>
</protein>
<name>A0A7I8X0S5_BURXY</name>
<keyword evidence="3" id="KW-1185">Reference proteome</keyword>
<evidence type="ECO:0000313" key="3">
    <source>
        <dbReference type="Proteomes" id="UP000659654"/>
    </source>
</evidence>
<feature type="transmembrane region" description="Helical" evidence="1">
    <location>
        <begin position="60"/>
        <end position="79"/>
    </location>
</feature>
<dbReference type="EMBL" id="CAJFCV020000006">
    <property type="protein sequence ID" value="CAG9129937.1"/>
    <property type="molecule type" value="Genomic_DNA"/>
</dbReference>
<dbReference type="EMBL" id="CAJFDI010000006">
    <property type="protein sequence ID" value="CAD5234252.1"/>
    <property type="molecule type" value="Genomic_DNA"/>
</dbReference>
<sequence>MAEEISDRNGNPFDVNPRFLSMEEQGWQYLTKAGGFFTFVNLVLYVAIYRYSTHPSPGFACIQLSMPLFIWELLIIIAFCPTEILEYYLGEIIIDLDGNLMDQDLHLQRFLALRQAQPVHSCGDIIRGTRRIFMANTDSDSEFITASMRSVAE</sequence>
<evidence type="ECO:0000313" key="2">
    <source>
        <dbReference type="EMBL" id="CAD5234252.1"/>
    </source>
</evidence>